<protein>
    <submittedName>
        <fullName evidence="1">Uncharacterized protein</fullName>
    </submittedName>
</protein>
<organism evidence="1 2">
    <name type="scientific">Lactiplantibacillus plantarum</name>
    <name type="common">Lactobacillus plantarum</name>
    <dbReference type="NCBI Taxonomy" id="1590"/>
    <lineage>
        <taxon>Bacteria</taxon>
        <taxon>Bacillati</taxon>
        <taxon>Bacillota</taxon>
        <taxon>Bacilli</taxon>
        <taxon>Lactobacillales</taxon>
        <taxon>Lactobacillaceae</taxon>
        <taxon>Lactiplantibacillus</taxon>
    </lineage>
</organism>
<sequence length="119" mass="14169">MKKSEDLSTKDWKQAQSAVFKEYEDFIKRVQENGVDYAIQHARRLVNYQKLVTEWQHKINILMDDLSNNHVALSVFKDLEEGNESHVLSRAYEIMKKWPEFNPEPLTIWLELIEDSDDE</sequence>
<dbReference type="AlphaFoldDB" id="A0A162HGT7"/>
<name>A0A162HGT7_LACPN</name>
<dbReference type="EMBL" id="LUXM01000033">
    <property type="protein sequence ID" value="KZU94614.1"/>
    <property type="molecule type" value="Genomic_DNA"/>
</dbReference>
<proteinExistence type="predicted"/>
<dbReference type="Proteomes" id="UP000076882">
    <property type="component" value="Unassembled WGS sequence"/>
</dbReference>
<evidence type="ECO:0000313" key="1">
    <source>
        <dbReference type="EMBL" id="KZU94614.1"/>
    </source>
</evidence>
<gene>
    <name evidence="1" type="ORF">Lp19_2588</name>
</gene>
<dbReference type="PATRIC" id="fig|1590.148.peg.2534"/>
<evidence type="ECO:0000313" key="2">
    <source>
        <dbReference type="Proteomes" id="UP000076882"/>
    </source>
</evidence>
<reference evidence="1 2" key="1">
    <citation type="submission" date="2016-03" db="EMBL/GenBank/DDBJ databases">
        <title>Comparative genomics of 54 Lactobacillus plantarum strains reveals genomic uncoupling from niche constraints.</title>
        <authorList>
            <person name="Martino M.E."/>
        </authorList>
    </citation>
    <scope>NUCLEOTIDE SEQUENCE [LARGE SCALE GENOMIC DNA]</scope>
    <source>
        <strain evidence="1 2">19.1</strain>
    </source>
</reference>
<dbReference type="RefSeq" id="WP_046811065.1">
    <property type="nucleotide sequence ID" value="NZ_CAXLJR010000002.1"/>
</dbReference>
<comment type="caution">
    <text evidence="1">The sequence shown here is derived from an EMBL/GenBank/DDBJ whole genome shotgun (WGS) entry which is preliminary data.</text>
</comment>
<accession>A0A162HGT7</accession>